<evidence type="ECO:0000256" key="1">
    <source>
        <dbReference type="SAM" id="MobiDB-lite"/>
    </source>
</evidence>
<feature type="region of interest" description="Disordered" evidence="1">
    <location>
        <begin position="33"/>
        <end position="62"/>
    </location>
</feature>
<keyword evidence="2" id="KW-0812">Transmembrane</keyword>
<keyword evidence="2" id="KW-0472">Membrane</keyword>
<name>A0A8U0HZ97_9EURY</name>
<evidence type="ECO:0000256" key="2">
    <source>
        <dbReference type="SAM" id="Phobius"/>
    </source>
</evidence>
<dbReference type="RefSeq" id="WP_248652488.1">
    <property type="nucleotide sequence ID" value="NZ_CP096660.1"/>
</dbReference>
<dbReference type="GeneID" id="72187541"/>
<gene>
    <name evidence="3" type="ORF">M0R89_20040</name>
</gene>
<evidence type="ECO:0000313" key="4">
    <source>
        <dbReference type="Proteomes" id="UP000830729"/>
    </source>
</evidence>
<protein>
    <submittedName>
        <fullName evidence="3">Uncharacterized protein</fullName>
    </submittedName>
</protein>
<geneLocation type="plasmid" evidence="3 4">
    <name>unnamed1</name>
</geneLocation>
<proteinExistence type="predicted"/>
<dbReference type="AlphaFoldDB" id="A0A8U0HZ97"/>
<sequence length="62" mass="6577">MATETQTDGGRSRLGTLVLLALTFAVGYLLGSQSGGEADEWQDVESEPTEITIDGDDEETEA</sequence>
<keyword evidence="3" id="KW-0614">Plasmid</keyword>
<evidence type="ECO:0000313" key="3">
    <source>
        <dbReference type="EMBL" id="UPV76455.1"/>
    </source>
</evidence>
<keyword evidence="2" id="KW-1133">Transmembrane helix</keyword>
<keyword evidence="4" id="KW-1185">Reference proteome</keyword>
<dbReference type="Proteomes" id="UP000830729">
    <property type="component" value="Plasmid unnamed1"/>
</dbReference>
<feature type="transmembrane region" description="Helical" evidence="2">
    <location>
        <begin position="12"/>
        <end position="31"/>
    </location>
</feature>
<feature type="compositionally biased region" description="Acidic residues" evidence="1">
    <location>
        <begin position="37"/>
        <end position="62"/>
    </location>
</feature>
<organism evidence="3 4">
    <name type="scientific">Halorussus limi</name>
    <dbReference type="NCBI Taxonomy" id="2938695"/>
    <lineage>
        <taxon>Archaea</taxon>
        <taxon>Methanobacteriati</taxon>
        <taxon>Methanobacteriota</taxon>
        <taxon>Stenosarchaea group</taxon>
        <taxon>Halobacteria</taxon>
        <taxon>Halobacteriales</taxon>
        <taxon>Haladaptataceae</taxon>
        <taxon>Halorussus</taxon>
    </lineage>
</organism>
<dbReference type="EMBL" id="CP096660">
    <property type="protein sequence ID" value="UPV76455.1"/>
    <property type="molecule type" value="Genomic_DNA"/>
</dbReference>
<reference evidence="3 4" key="1">
    <citation type="submission" date="2022-04" db="EMBL/GenBank/DDBJ databases">
        <title>Diverse halophilic archaea isolated from saline environments.</title>
        <authorList>
            <person name="Cui H.-L."/>
        </authorList>
    </citation>
    <scope>NUCLEOTIDE SEQUENCE [LARGE SCALE GENOMIC DNA]</scope>
    <source>
        <strain evidence="3 4">XZYJT49</strain>
        <plasmid evidence="3 4">unnamed1</plasmid>
    </source>
</reference>
<accession>A0A8U0HZ97</accession>
<dbReference type="KEGG" id="halx:M0R89_20040"/>